<protein>
    <submittedName>
        <fullName evidence="7">Methyl-accepting chemotaxis protein</fullName>
    </submittedName>
</protein>
<gene>
    <name evidence="7" type="ORF">HGG79_08345</name>
</gene>
<dbReference type="GO" id="GO:0016020">
    <property type="term" value="C:membrane"/>
    <property type="evidence" value="ECO:0007669"/>
    <property type="project" value="InterPro"/>
</dbReference>
<dbReference type="PROSITE" id="PS50111">
    <property type="entry name" value="CHEMOTAXIS_TRANSDUC_2"/>
    <property type="match status" value="1"/>
</dbReference>
<evidence type="ECO:0000256" key="1">
    <source>
        <dbReference type="ARBA" id="ARBA00023224"/>
    </source>
</evidence>
<feature type="transmembrane region" description="Helical" evidence="4">
    <location>
        <begin position="12"/>
        <end position="31"/>
    </location>
</feature>
<dbReference type="Proteomes" id="UP000563151">
    <property type="component" value="Unassembled WGS sequence"/>
</dbReference>
<evidence type="ECO:0000259" key="5">
    <source>
        <dbReference type="PROSITE" id="PS50111"/>
    </source>
</evidence>
<feature type="domain" description="Methyl-accepting transducer" evidence="5">
    <location>
        <begin position="302"/>
        <end position="559"/>
    </location>
</feature>
<evidence type="ECO:0000259" key="6">
    <source>
        <dbReference type="PROSITE" id="PS50885"/>
    </source>
</evidence>
<keyword evidence="8" id="KW-1185">Reference proteome</keyword>
<accession>A0A923E7E0</accession>
<dbReference type="SUPFAM" id="SSF58104">
    <property type="entry name" value="Methyl-accepting chemotaxis protein (MCP) signaling domain"/>
    <property type="match status" value="1"/>
</dbReference>
<organism evidence="7 8">
    <name type="scientific">Clostridium tetanomorphum</name>
    <dbReference type="NCBI Taxonomy" id="1553"/>
    <lineage>
        <taxon>Bacteria</taxon>
        <taxon>Bacillati</taxon>
        <taxon>Bacillota</taxon>
        <taxon>Clostridia</taxon>
        <taxon>Eubacteriales</taxon>
        <taxon>Clostridiaceae</taxon>
        <taxon>Clostridium</taxon>
    </lineage>
</organism>
<dbReference type="EMBL" id="JAAZWO010000007">
    <property type="protein sequence ID" value="MBC2397783.1"/>
    <property type="molecule type" value="Genomic_DNA"/>
</dbReference>
<evidence type="ECO:0000313" key="8">
    <source>
        <dbReference type="Proteomes" id="UP000563151"/>
    </source>
</evidence>
<dbReference type="PROSITE" id="PS50885">
    <property type="entry name" value="HAMP"/>
    <property type="match status" value="1"/>
</dbReference>
<keyword evidence="4" id="KW-0812">Transmembrane</keyword>
<keyword evidence="4" id="KW-0472">Membrane</keyword>
<keyword evidence="1 3" id="KW-0807">Transducer</keyword>
<keyword evidence="4" id="KW-1133">Transmembrane helix</keyword>
<name>A0A923E7E0_CLOTT</name>
<dbReference type="PANTHER" id="PTHR32089">
    <property type="entry name" value="METHYL-ACCEPTING CHEMOTAXIS PROTEIN MCPB"/>
    <property type="match status" value="1"/>
</dbReference>
<dbReference type="AlphaFoldDB" id="A0A923E7E0"/>
<dbReference type="PANTHER" id="PTHR32089:SF112">
    <property type="entry name" value="LYSOZYME-LIKE PROTEIN-RELATED"/>
    <property type="match status" value="1"/>
</dbReference>
<dbReference type="InterPro" id="IPR003660">
    <property type="entry name" value="HAMP_dom"/>
</dbReference>
<feature type="domain" description="HAMP" evidence="6">
    <location>
        <begin position="229"/>
        <end position="283"/>
    </location>
</feature>
<evidence type="ECO:0000256" key="4">
    <source>
        <dbReference type="SAM" id="Phobius"/>
    </source>
</evidence>
<sequence>MLKNTKLNQKLLIVLIVPIVALVMTAGIAIFRSNRIEENLIKSLYEESYKISNLILKADRDMYQAMVAERNLFLIDGNDPNFKEFVKERDLNIREAREGLEEARKVIETNKEVFLSYENEKNEKNVIDDFDDFEKFFTEWEKECVKVTNALSVKRLNERSMEMIKERSVEAKFNSARQSIERIGEVIDNYAEDNITHSRIIKRNAFIIIGIIDIIAVLLSAAIGGIIIKAIIKRINIAKDLIDATSELDLTIEEDMSYEDKDEIGDIHKAVVKMREALKLIVKELNDSIMQISGSSQNLAAATDETTASIEAVTETVEEIARGAQEQAKESQAGVEKLDKLAYKINNIVNSSEEVKKYSNNVKQMNGKGLISINTLMEKFKLNKNAVDHVGKNVNILDKKSGSIGEIIDTIQSIAEQTNLLALNAAIEAARAGEAGRGFAVVAEEIRKLAEQTSISTKEIETIVNEIQKEISNAKVSMDSGKQAVEEANNAVEDTNEVFNKIDDSIQITIQQINELVNNILEVDKDKQDVLERIEGISAISEESAASTEEVSASMGEQAQTVNNVSKMTDELKNIAMKLEDLAKKFKV</sequence>
<evidence type="ECO:0000313" key="7">
    <source>
        <dbReference type="EMBL" id="MBC2397783.1"/>
    </source>
</evidence>
<dbReference type="Gene3D" id="6.10.340.10">
    <property type="match status" value="1"/>
</dbReference>
<dbReference type="InterPro" id="IPR004089">
    <property type="entry name" value="MCPsignal_dom"/>
</dbReference>
<dbReference type="GO" id="GO:0007165">
    <property type="term" value="P:signal transduction"/>
    <property type="evidence" value="ECO:0007669"/>
    <property type="project" value="UniProtKB-KW"/>
</dbReference>
<evidence type="ECO:0000256" key="3">
    <source>
        <dbReference type="PROSITE-ProRule" id="PRU00284"/>
    </source>
</evidence>
<comment type="similarity">
    <text evidence="2">Belongs to the methyl-accepting chemotaxis (MCP) protein family.</text>
</comment>
<comment type="caution">
    <text evidence="7">The sequence shown here is derived from an EMBL/GenBank/DDBJ whole genome shotgun (WGS) entry which is preliminary data.</text>
</comment>
<feature type="transmembrane region" description="Helical" evidence="4">
    <location>
        <begin position="205"/>
        <end position="228"/>
    </location>
</feature>
<dbReference type="SMART" id="SM00283">
    <property type="entry name" value="MA"/>
    <property type="match status" value="1"/>
</dbReference>
<evidence type="ECO:0000256" key="2">
    <source>
        <dbReference type="ARBA" id="ARBA00029447"/>
    </source>
</evidence>
<reference evidence="7 8" key="1">
    <citation type="submission" date="2020-04" db="EMBL/GenBank/DDBJ databases">
        <title>Genomic insights into acetone-butanol-ethanol (ABE) fermentation by sequencing solventogenic clostridia strains.</title>
        <authorList>
            <person name="Brown S."/>
        </authorList>
    </citation>
    <scope>NUCLEOTIDE SEQUENCE [LARGE SCALE GENOMIC DNA]</scope>
    <source>
        <strain evidence="7 8">DJ011</strain>
    </source>
</reference>
<dbReference type="Gene3D" id="1.10.287.950">
    <property type="entry name" value="Methyl-accepting chemotaxis protein"/>
    <property type="match status" value="1"/>
</dbReference>
<proteinExistence type="inferred from homology"/>
<dbReference type="RefSeq" id="WP_051593401.1">
    <property type="nucleotide sequence ID" value="NZ_JAAZWO010000007.1"/>
</dbReference>
<dbReference type="Pfam" id="PF00015">
    <property type="entry name" value="MCPsignal"/>
    <property type="match status" value="1"/>
</dbReference>